<keyword evidence="4" id="KW-1185">Reference proteome</keyword>
<accession>A0ABR1FUF1</accession>
<dbReference type="EMBL" id="JBBJCI010000227">
    <property type="protein sequence ID" value="KAK7238936.1"/>
    <property type="molecule type" value="Genomic_DNA"/>
</dbReference>
<gene>
    <name evidence="3" type="ORF">SO694_0002622</name>
</gene>
<reference evidence="3 4" key="1">
    <citation type="submission" date="2024-03" db="EMBL/GenBank/DDBJ databases">
        <title>Aureococcus anophagefferens CCMP1851 and Kratosvirus quantuckense: Draft genome of a second virus-susceptible host strain in the model system.</title>
        <authorList>
            <person name="Chase E."/>
            <person name="Truchon A.R."/>
            <person name="Schepens W."/>
            <person name="Wilhelm S.W."/>
        </authorList>
    </citation>
    <scope>NUCLEOTIDE SEQUENCE [LARGE SCALE GENOMIC DNA]</scope>
    <source>
        <strain evidence="3 4">CCMP1851</strain>
    </source>
</reference>
<feature type="region of interest" description="Disordered" evidence="1">
    <location>
        <begin position="1"/>
        <end position="72"/>
    </location>
</feature>
<protein>
    <recommendedName>
        <fullName evidence="2">Transcription factor TFIIIC triple barrel domain-containing protein</fullName>
    </recommendedName>
</protein>
<feature type="compositionally biased region" description="Low complexity" evidence="1">
    <location>
        <begin position="1"/>
        <end position="11"/>
    </location>
</feature>
<sequence>MADEQSSSQAPDAPPPSILNAAPPTMPPPPLVANAGPPPPLVANAGPPPPLVANSGPPPPPRAVAAPADGDDSDTEVIYVAIDLPKGSKVPADFSIQHLKNLSSSRPTLELAGRSHAGKYEMPLGTHYFFTEKELTTAQEVGAKRRREEAAAAGETAVADEDQPEYEYTGRIDRILTFD</sequence>
<feature type="domain" description="Transcription factor TFIIIC triple barrel" evidence="2">
    <location>
        <begin position="74"/>
        <end position="178"/>
    </location>
</feature>
<dbReference type="Proteomes" id="UP001363151">
    <property type="component" value="Unassembled WGS sequence"/>
</dbReference>
<name>A0ABR1FUF1_AURAN</name>
<comment type="caution">
    <text evidence="3">The sequence shown here is derived from an EMBL/GenBank/DDBJ whole genome shotgun (WGS) entry which is preliminary data.</text>
</comment>
<feature type="compositionally biased region" description="Pro residues" evidence="1">
    <location>
        <begin position="24"/>
        <end position="62"/>
    </location>
</feature>
<dbReference type="Pfam" id="PF10419">
    <property type="entry name" value="TFIIIC_sub6"/>
    <property type="match status" value="1"/>
</dbReference>
<evidence type="ECO:0000259" key="2">
    <source>
        <dbReference type="Pfam" id="PF10419"/>
    </source>
</evidence>
<evidence type="ECO:0000256" key="1">
    <source>
        <dbReference type="SAM" id="MobiDB-lite"/>
    </source>
</evidence>
<dbReference type="InterPro" id="IPR019481">
    <property type="entry name" value="TFIIIC_triple_barrel"/>
</dbReference>
<evidence type="ECO:0000313" key="3">
    <source>
        <dbReference type="EMBL" id="KAK7238936.1"/>
    </source>
</evidence>
<evidence type="ECO:0000313" key="4">
    <source>
        <dbReference type="Proteomes" id="UP001363151"/>
    </source>
</evidence>
<proteinExistence type="predicted"/>
<organism evidence="3 4">
    <name type="scientific">Aureococcus anophagefferens</name>
    <name type="common">Harmful bloom alga</name>
    <dbReference type="NCBI Taxonomy" id="44056"/>
    <lineage>
        <taxon>Eukaryota</taxon>
        <taxon>Sar</taxon>
        <taxon>Stramenopiles</taxon>
        <taxon>Ochrophyta</taxon>
        <taxon>Pelagophyceae</taxon>
        <taxon>Pelagomonadales</taxon>
        <taxon>Pelagomonadaceae</taxon>
        <taxon>Aureococcus</taxon>
    </lineage>
</organism>